<gene>
    <name evidence="2" type="ORF">DAPK24_014950</name>
</gene>
<evidence type="ECO:0008006" key="4">
    <source>
        <dbReference type="Google" id="ProtNLM"/>
    </source>
</evidence>
<dbReference type="AlphaFoldDB" id="A0AAV5R0F9"/>
<proteinExistence type="predicted"/>
<protein>
    <recommendedName>
        <fullName evidence="4">Ubiquitin-like protease family profile domain-containing protein</fullName>
    </recommendedName>
</protein>
<organism evidence="2 3">
    <name type="scientific">Pichia kluyveri</name>
    <name type="common">Yeast</name>
    <dbReference type="NCBI Taxonomy" id="36015"/>
    <lineage>
        <taxon>Eukaryota</taxon>
        <taxon>Fungi</taxon>
        <taxon>Dikarya</taxon>
        <taxon>Ascomycota</taxon>
        <taxon>Saccharomycotina</taxon>
        <taxon>Pichiomycetes</taxon>
        <taxon>Pichiales</taxon>
        <taxon>Pichiaceae</taxon>
        <taxon>Pichia</taxon>
    </lineage>
</organism>
<sequence length="603" mass="70415">MDQPNNLVRVYSCAFGLEDKHKFRQRQNRDMFKDDSMEDFIFRDDQPVDSKQLMSEICNINLQDVAFSTYQKNGDDIISDYEIMLLIDTYFFQKVENSFKDSKDDITYKDNNNIDELTKQYFEEIEDLKELTLPFKRSINSIKTVDNSNNGSIIPSLRFKSFILPIKLKNHWTLIWVKFNKLLKYVELYQLSPLPSFDDKLSYRSQNVLKILILNILDISDKKDIEDFMFSYRFLGQSSYIKGLDLITVRNIQRIIKGYQESGFNIIPNNLPSLLLNETQNQRPTRTRALPLMNLEDIRLLNDRLSRKKAKLLQTSNTSSKGESRKRSADSRIRSEFINNDNTKNHNNNGSNKNGNNSQFNKITIHFKNNTTGNSNSHSLPTKKIKLNDTMKIKSLSKQRSKSTSTEPPSSAKGDSKLPIVTLENLETIKQSINYDKNKMLQIVEEYTKVYNEVEALLLDKWSRVELFSKTSNVSKDPPFLIYGPSQIELEILRENGIIATNTLKDKIKKYNVTLNTRTMRYLTSSRRWINQRFKYNKKLNIVYYTRDPNMIIPDYTDVPYIVMATHLAYGCSPSNVTFDIIHQNWYISRKMVSFIIGLCDKC</sequence>
<evidence type="ECO:0000313" key="2">
    <source>
        <dbReference type="EMBL" id="GMM44920.1"/>
    </source>
</evidence>
<evidence type="ECO:0000313" key="3">
    <source>
        <dbReference type="Proteomes" id="UP001378960"/>
    </source>
</evidence>
<feature type="compositionally biased region" description="Basic and acidic residues" evidence="1">
    <location>
        <begin position="322"/>
        <end position="335"/>
    </location>
</feature>
<feature type="compositionally biased region" description="Polar residues" evidence="1">
    <location>
        <begin position="367"/>
        <end position="380"/>
    </location>
</feature>
<keyword evidence="3" id="KW-1185">Reference proteome</keyword>
<reference evidence="2 3" key="1">
    <citation type="journal article" date="2023" name="Elife">
        <title>Identification of key yeast species and microbe-microbe interactions impacting larval growth of Drosophila in the wild.</title>
        <authorList>
            <person name="Mure A."/>
            <person name="Sugiura Y."/>
            <person name="Maeda R."/>
            <person name="Honda K."/>
            <person name="Sakurai N."/>
            <person name="Takahashi Y."/>
            <person name="Watada M."/>
            <person name="Katoh T."/>
            <person name="Gotoh A."/>
            <person name="Gotoh Y."/>
            <person name="Taniguchi I."/>
            <person name="Nakamura K."/>
            <person name="Hayashi T."/>
            <person name="Katayama T."/>
            <person name="Uemura T."/>
            <person name="Hattori Y."/>
        </authorList>
    </citation>
    <scope>NUCLEOTIDE SEQUENCE [LARGE SCALE GENOMIC DNA]</scope>
    <source>
        <strain evidence="2 3">PK-24</strain>
    </source>
</reference>
<name>A0AAV5R0F9_PICKL</name>
<evidence type="ECO:0000256" key="1">
    <source>
        <dbReference type="SAM" id="MobiDB-lite"/>
    </source>
</evidence>
<accession>A0AAV5R0F9</accession>
<feature type="region of interest" description="Disordered" evidence="1">
    <location>
        <begin position="309"/>
        <end position="418"/>
    </location>
</feature>
<comment type="caution">
    <text evidence="2">The sequence shown here is derived from an EMBL/GenBank/DDBJ whole genome shotgun (WGS) entry which is preliminary data.</text>
</comment>
<dbReference type="Proteomes" id="UP001378960">
    <property type="component" value="Unassembled WGS sequence"/>
</dbReference>
<dbReference type="EMBL" id="BTGB01000001">
    <property type="protein sequence ID" value="GMM44920.1"/>
    <property type="molecule type" value="Genomic_DNA"/>
</dbReference>
<feature type="compositionally biased region" description="Low complexity" evidence="1">
    <location>
        <begin position="339"/>
        <end position="361"/>
    </location>
</feature>